<dbReference type="GO" id="GO:0020037">
    <property type="term" value="F:heme binding"/>
    <property type="evidence" value="ECO:0007669"/>
    <property type="project" value="TreeGrafter"/>
</dbReference>
<comment type="subcellular location">
    <subcellularLocation>
        <location evidence="1">Cell membrane</location>
        <topology evidence="1">Multi-pass membrane protein</topology>
    </subcellularLocation>
</comment>
<dbReference type="Gene3D" id="1.20.950.20">
    <property type="entry name" value="Transmembrane di-heme cytochromes, Chain C"/>
    <property type="match status" value="1"/>
</dbReference>
<gene>
    <name evidence="8" type="ORF">TH5_07235</name>
</gene>
<evidence type="ECO:0000256" key="6">
    <source>
        <dbReference type="SAM" id="Phobius"/>
    </source>
</evidence>
<feature type="transmembrane region" description="Helical" evidence="6">
    <location>
        <begin position="114"/>
        <end position="135"/>
    </location>
</feature>
<feature type="transmembrane region" description="Helical" evidence="6">
    <location>
        <begin position="221"/>
        <end position="241"/>
    </location>
</feature>
<comment type="caution">
    <text evidence="8">The sequence shown here is derived from an EMBL/GenBank/DDBJ whole genome shotgun (WGS) entry which is preliminary data.</text>
</comment>
<feature type="domain" description="Cytochrome b561 bacterial/Ni-hydrogenase" evidence="7">
    <location>
        <begin position="24"/>
        <end position="200"/>
    </location>
</feature>
<keyword evidence="3 6" id="KW-0812">Transmembrane</keyword>
<dbReference type="GO" id="GO:0005886">
    <property type="term" value="C:plasma membrane"/>
    <property type="evidence" value="ECO:0007669"/>
    <property type="project" value="UniProtKB-SubCell"/>
</dbReference>
<evidence type="ECO:0000259" key="7">
    <source>
        <dbReference type="Pfam" id="PF01292"/>
    </source>
</evidence>
<dbReference type="InterPro" id="IPR051542">
    <property type="entry name" value="Hydrogenase_cytochrome"/>
</dbReference>
<dbReference type="Pfam" id="PF01292">
    <property type="entry name" value="Ni_hydr_CYTB"/>
    <property type="match status" value="1"/>
</dbReference>
<dbReference type="Proteomes" id="UP000252419">
    <property type="component" value="Unassembled WGS sequence"/>
</dbReference>
<keyword evidence="5 6" id="KW-0472">Membrane</keyword>
<evidence type="ECO:0000313" key="9">
    <source>
        <dbReference type="Proteomes" id="UP000252419"/>
    </source>
</evidence>
<feature type="transmembrane region" description="Helical" evidence="6">
    <location>
        <begin position="170"/>
        <end position="188"/>
    </location>
</feature>
<keyword evidence="2" id="KW-1003">Cell membrane</keyword>
<dbReference type="GO" id="GO:0009055">
    <property type="term" value="F:electron transfer activity"/>
    <property type="evidence" value="ECO:0007669"/>
    <property type="project" value="InterPro"/>
</dbReference>
<evidence type="ECO:0000256" key="4">
    <source>
        <dbReference type="ARBA" id="ARBA00022989"/>
    </source>
</evidence>
<sequence length="244" mass="26826">MSDQTKPHQTQTENSEPEKTVRLWDFPVRLFHWALVVAIATSWWSNQEVMIDIHAISGYSVLALVLFRIIWGFVGSSNARFSDFLAGPGKVIGYMRKLPNGSVRDLTYPGHNPAGGWMVVVLIVLVAIQAISGLFTSEDTFLFFDGPLVAYVSSDFASTMNFIHHTNINLIYAAVALHVLAAIFYLMVKRENLIGAMITGVRKVPESIANSFTQIRFASPILGIAILVVCGLAVWGMVIIARGG</sequence>
<proteinExistence type="predicted"/>
<dbReference type="PANTHER" id="PTHR30485">
    <property type="entry name" value="NI/FE-HYDROGENASE 1 B-TYPE CYTOCHROME SUBUNIT"/>
    <property type="match status" value="1"/>
</dbReference>
<protein>
    <submittedName>
        <fullName evidence="8">Cytochrome B6</fullName>
    </submittedName>
</protein>
<dbReference type="RefSeq" id="WP_114121261.1">
    <property type="nucleotide sequence ID" value="NZ_JPWA01000006.1"/>
</dbReference>
<evidence type="ECO:0000256" key="2">
    <source>
        <dbReference type="ARBA" id="ARBA00022475"/>
    </source>
</evidence>
<dbReference type="AlphaFoldDB" id="A0A367UEZ4"/>
<dbReference type="PANTHER" id="PTHR30485:SF2">
    <property type="entry name" value="BLL0597 PROTEIN"/>
    <property type="match status" value="1"/>
</dbReference>
<dbReference type="EMBL" id="JPWA01000006">
    <property type="protein sequence ID" value="RCK06591.1"/>
    <property type="molecule type" value="Genomic_DNA"/>
</dbReference>
<dbReference type="SUPFAM" id="SSF81342">
    <property type="entry name" value="Transmembrane di-heme cytochromes"/>
    <property type="match status" value="1"/>
</dbReference>
<dbReference type="GO" id="GO:0022904">
    <property type="term" value="P:respiratory electron transport chain"/>
    <property type="evidence" value="ECO:0007669"/>
    <property type="project" value="InterPro"/>
</dbReference>
<feature type="transmembrane region" description="Helical" evidence="6">
    <location>
        <begin position="56"/>
        <end position="74"/>
    </location>
</feature>
<keyword evidence="4 6" id="KW-1133">Transmembrane helix</keyword>
<evidence type="ECO:0000256" key="3">
    <source>
        <dbReference type="ARBA" id="ARBA00022692"/>
    </source>
</evidence>
<name>A0A367UEZ4_9PROT</name>
<keyword evidence="9" id="KW-1185">Reference proteome</keyword>
<dbReference type="InterPro" id="IPR011577">
    <property type="entry name" value="Cyt_b561_bac/Ni-Hgenase"/>
</dbReference>
<organism evidence="8 9">
    <name type="scientific">Thalassospira xianhensis MCCC 1A02616</name>
    <dbReference type="NCBI Taxonomy" id="1177929"/>
    <lineage>
        <taxon>Bacteria</taxon>
        <taxon>Pseudomonadati</taxon>
        <taxon>Pseudomonadota</taxon>
        <taxon>Alphaproteobacteria</taxon>
        <taxon>Rhodospirillales</taxon>
        <taxon>Thalassospiraceae</taxon>
        <taxon>Thalassospira</taxon>
    </lineage>
</organism>
<reference evidence="8 9" key="1">
    <citation type="submission" date="2014-07" db="EMBL/GenBank/DDBJ databases">
        <title>Draft genome sequence of Thalassospira xianhensis P-4 (MCCC 1A02616).</title>
        <authorList>
            <person name="Lai Q."/>
            <person name="Shao Z."/>
        </authorList>
    </citation>
    <scope>NUCLEOTIDE SEQUENCE [LARGE SCALE GENOMIC DNA]</scope>
    <source>
        <strain evidence="8 9">MCCC 1A02616</strain>
    </source>
</reference>
<dbReference type="InterPro" id="IPR016174">
    <property type="entry name" value="Di-haem_cyt_TM"/>
</dbReference>
<evidence type="ECO:0000256" key="1">
    <source>
        <dbReference type="ARBA" id="ARBA00004651"/>
    </source>
</evidence>
<evidence type="ECO:0000256" key="5">
    <source>
        <dbReference type="ARBA" id="ARBA00023136"/>
    </source>
</evidence>
<feature type="transmembrane region" description="Helical" evidence="6">
    <location>
        <begin position="26"/>
        <end position="44"/>
    </location>
</feature>
<evidence type="ECO:0000313" key="8">
    <source>
        <dbReference type="EMBL" id="RCK06591.1"/>
    </source>
</evidence>
<accession>A0A367UEZ4</accession>